<evidence type="ECO:0000313" key="4">
    <source>
        <dbReference type="Proteomes" id="UP000180098"/>
    </source>
</evidence>
<gene>
    <name evidence="3" type="ORF">BKP35_02540</name>
</gene>
<dbReference type="PANTHER" id="PTHR42730">
    <property type="entry name" value="2-OXOGLUTARATE SYNTHASE SUBUNIT KORC"/>
    <property type="match status" value="1"/>
</dbReference>
<accession>A0A1S2LU61</accession>
<proteinExistence type="predicted"/>
<protein>
    <submittedName>
        <fullName evidence="3">2-oxoacid:ferredoxin oxidoreductase subunit gamma</fullName>
    </submittedName>
</protein>
<reference evidence="3 4" key="1">
    <citation type="submission" date="2016-10" db="EMBL/GenBank/DDBJ databases">
        <title>Draft genome sequences of four alkaliphilic bacteria belonging to the Anaerobacillus genus.</title>
        <authorList>
            <person name="Bassil N.M."/>
            <person name="Lloyd J.R."/>
        </authorList>
    </citation>
    <scope>NUCLEOTIDE SEQUENCE [LARGE SCALE GENOMIC DNA]</scope>
    <source>
        <strain evidence="3 4">DSM 15340</strain>
    </source>
</reference>
<dbReference type="OrthoDB" id="9789125at2"/>
<dbReference type="InterPro" id="IPR019752">
    <property type="entry name" value="Pyrv/ketoisovalerate_OxRed_cat"/>
</dbReference>
<feature type="domain" description="Pyruvate/ketoisovalerate oxidoreductase catalytic" evidence="2">
    <location>
        <begin position="11"/>
        <end position="174"/>
    </location>
</feature>
<dbReference type="InterPro" id="IPR002869">
    <property type="entry name" value="Pyrv_flavodox_OxRed_cen"/>
</dbReference>
<dbReference type="Gene3D" id="3.40.920.10">
    <property type="entry name" value="Pyruvate-ferredoxin oxidoreductase, PFOR, domain III"/>
    <property type="match status" value="1"/>
</dbReference>
<evidence type="ECO:0000256" key="1">
    <source>
        <dbReference type="ARBA" id="ARBA00023002"/>
    </source>
</evidence>
<dbReference type="Pfam" id="PF01558">
    <property type="entry name" value="POR"/>
    <property type="match status" value="1"/>
</dbReference>
<name>A0A1S2LU61_9BACI</name>
<dbReference type="Proteomes" id="UP000180098">
    <property type="component" value="Unassembled WGS sequence"/>
</dbReference>
<keyword evidence="4" id="KW-1185">Reference proteome</keyword>
<evidence type="ECO:0000259" key="2">
    <source>
        <dbReference type="Pfam" id="PF01558"/>
    </source>
</evidence>
<dbReference type="InterPro" id="IPR011894">
    <property type="entry name" value="PorC_KorC"/>
</dbReference>
<dbReference type="RefSeq" id="WP_071311811.1">
    <property type="nucleotide sequence ID" value="NZ_MLQQ01000001.1"/>
</dbReference>
<dbReference type="AlphaFoldDB" id="A0A1S2LU61"/>
<sequence length="187" mass="19874">MMHEIVIAGFGGQGVMSMGQLLAYAGMTENKHVSWLPSYGPEQRGGTANVSVVISDEPIGSPVIQNPSVAIVLNNPSFEKFEPTVKKGGVLIVNKSIVDLKSKRNDITVIEVPTAEIASEIGSPRVAGSVILGAFIQHSKAISKKSIIESLKNVLSERKQHLIPANEEALERGASLVINGDVKKPIA</sequence>
<dbReference type="InterPro" id="IPR052554">
    <property type="entry name" value="2-oxoglutarate_synth_KorC"/>
</dbReference>
<dbReference type="PANTHER" id="PTHR42730:SF1">
    <property type="entry name" value="2-OXOGLUTARATE SYNTHASE SUBUNIT KORC"/>
    <property type="match status" value="1"/>
</dbReference>
<dbReference type="EMBL" id="MLQQ01000001">
    <property type="protein sequence ID" value="OIJ15886.1"/>
    <property type="molecule type" value="Genomic_DNA"/>
</dbReference>
<dbReference type="GO" id="GO:0016625">
    <property type="term" value="F:oxidoreductase activity, acting on the aldehyde or oxo group of donors, iron-sulfur protein as acceptor"/>
    <property type="evidence" value="ECO:0007669"/>
    <property type="project" value="InterPro"/>
</dbReference>
<comment type="caution">
    <text evidence="3">The sequence shown here is derived from an EMBL/GenBank/DDBJ whole genome shotgun (WGS) entry which is preliminary data.</text>
</comment>
<organism evidence="3 4">
    <name type="scientific">Anaerobacillus arseniciselenatis</name>
    <dbReference type="NCBI Taxonomy" id="85682"/>
    <lineage>
        <taxon>Bacteria</taxon>
        <taxon>Bacillati</taxon>
        <taxon>Bacillota</taxon>
        <taxon>Bacilli</taxon>
        <taxon>Bacillales</taxon>
        <taxon>Bacillaceae</taxon>
        <taxon>Anaerobacillus</taxon>
    </lineage>
</organism>
<evidence type="ECO:0000313" key="3">
    <source>
        <dbReference type="EMBL" id="OIJ15886.1"/>
    </source>
</evidence>
<dbReference type="SUPFAM" id="SSF53323">
    <property type="entry name" value="Pyruvate-ferredoxin oxidoreductase, PFOR, domain III"/>
    <property type="match status" value="1"/>
</dbReference>
<dbReference type="NCBIfam" id="TIGR02175">
    <property type="entry name" value="PorC_KorC"/>
    <property type="match status" value="1"/>
</dbReference>
<keyword evidence="1" id="KW-0560">Oxidoreductase</keyword>